<dbReference type="Pfam" id="PF03009">
    <property type="entry name" value="GDPD"/>
    <property type="match status" value="1"/>
</dbReference>
<dbReference type="RefSeq" id="WP_252464171.1">
    <property type="nucleotide sequence ID" value="NZ_JALBWM010000004.1"/>
</dbReference>
<accession>A0A9X2J620</accession>
<dbReference type="InterPro" id="IPR017946">
    <property type="entry name" value="PLC-like_Pdiesterase_TIM-brl"/>
</dbReference>
<gene>
    <name evidence="2" type="ORF">MO867_01485</name>
</gene>
<feature type="domain" description="GP-PDE" evidence="1">
    <location>
        <begin position="59"/>
        <end position="329"/>
    </location>
</feature>
<dbReference type="GO" id="GO:0008081">
    <property type="term" value="F:phosphoric diester hydrolase activity"/>
    <property type="evidence" value="ECO:0007669"/>
    <property type="project" value="InterPro"/>
</dbReference>
<dbReference type="Gene3D" id="3.20.20.190">
    <property type="entry name" value="Phosphatidylinositol (PI) phosphodiesterase"/>
    <property type="match status" value="1"/>
</dbReference>
<organism evidence="2 3">
    <name type="scientific">Microbulbifer okhotskensis</name>
    <dbReference type="NCBI Taxonomy" id="2926617"/>
    <lineage>
        <taxon>Bacteria</taxon>
        <taxon>Pseudomonadati</taxon>
        <taxon>Pseudomonadota</taxon>
        <taxon>Gammaproteobacteria</taxon>
        <taxon>Cellvibrionales</taxon>
        <taxon>Microbulbiferaceae</taxon>
        <taxon>Microbulbifer</taxon>
    </lineage>
</organism>
<dbReference type="EMBL" id="JALBWM010000004">
    <property type="protein sequence ID" value="MCO1333001.1"/>
    <property type="molecule type" value="Genomic_DNA"/>
</dbReference>
<proteinExistence type="predicted"/>
<comment type="caution">
    <text evidence="2">The sequence shown here is derived from an EMBL/GenBank/DDBJ whole genome shotgun (WGS) entry which is preliminary data.</text>
</comment>
<name>A0A9X2J620_9GAMM</name>
<dbReference type="PANTHER" id="PTHR43805">
    <property type="entry name" value="GLYCEROPHOSPHORYL DIESTER PHOSPHODIESTERASE"/>
    <property type="match status" value="1"/>
</dbReference>
<dbReference type="AlphaFoldDB" id="A0A9X2J620"/>
<evidence type="ECO:0000259" key="1">
    <source>
        <dbReference type="PROSITE" id="PS51704"/>
    </source>
</evidence>
<dbReference type="Proteomes" id="UP001139028">
    <property type="component" value="Unassembled WGS sequence"/>
</dbReference>
<keyword evidence="3" id="KW-1185">Reference proteome</keyword>
<evidence type="ECO:0000313" key="2">
    <source>
        <dbReference type="EMBL" id="MCO1333001.1"/>
    </source>
</evidence>
<dbReference type="SUPFAM" id="SSF51695">
    <property type="entry name" value="PLC-like phosphodiesterases"/>
    <property type="match status" value="1"/>
</dbReference>
<sequence>MKRSTITRGAALASLLGIGAIYLLNASWLARPPMGKPTLISHRGVYQTYSRDNLERDDCTAVRIYPPEHDYLENTTVSIEAAFSHGADIVEIDIHPTTDGEFAVFHDWTLECRTNGEGVTREHTMEALSKLDIGYGYTFDGGKTFPFRAQGVGLMPTLEKILRSFPNRQFLINIKSNDSSEAEKLDRYLRERQLVKNTRLMVYGGANPIARLRTLRPGALAFSRESVKRCALNYLLIGWSGYVPEDCRNSLVIAPNTWHWALWGWPNRYIDRVTQAGSMMMVVDHRSGKQGMPGIYLPKELAYLPGDYSGAVWIEKIEVIGPYLKAHQD</sequence>
<evidence type="ECO:0000313" key="3">
    <source>
        <dbReference type="Proteomes" id="UP001139028"/>
    </source>
</evidence>
<dbReference type="PROSITE" id="PS51704">
    <property type="entry name" value="GP_PDE"/>
    <property type="match status" value="1"/>
</dbReference>
<protein>
    <submittedName>
        <fullName evidence="2">Glycerophosphodiester phosphodiesterase</fullName>
    </submittedName>
</protein>
<reference evidence="2" key="1">
    <citation type="journal article" date="2022" name="Arch. Microbiol.">
        <title>Microbulbifer okhotskensis sp. nov., isolated from a deep bottom sediment of the Okhotsk Sea.</title>
        <authorList>
            <person name="Romanenko L."/>
            <person name="Kurilenko V."/>
            <person name="Otstavnykh N."/>
            <person name="Velansky P."/>
            <person name="Isaeva M."/>
            <person name="Mikhailov V."/>
        </authorList>
    </citation>
    <scope>NUCLEOTIDE SEQUENCE</scope>
    <source>
        <strain evidence="2">OS29</strain>
    </source>
</reference>
<dbReference type="InterPro" id="IPR030395">
    <property type="entry name" value="GP_PDE_dom"/>
</dbReference>
<dbReference type="GO" id="GO:0006629">
    <property type="term" value="P:lipid metabolic process"/>
    <property type="evidence" value="ECO:0007669"/>
    <property type="project" value="InterPro"/>
</dbReference>
<dbReference type="PANTHER" id="PTHR43805:SF1">
    <property type="entry name" value="GP-PDE DOMAIN-CONTAINING PROTEIN"/>
    <property type="match status" value="1"/>
</dbReference>